<evidence type="ECO:0000259" key="2">
    <source>
        <dbReference type="Pfam" id="PF09137"/>
    </source>
</evidence>
<organism evidence="4">
    <name type="scientific">mine drainage metagenome</name>
    <dbReference type="NCBI Taxonomy" id="410659"/>
    <lineage>
        <taxon>unclassified sequences</taxon>
        <taxon>metagenomes</taxon>
        <taxon>ecological metagenomes</taxon>
    </lineage>
</organism>
<dbReference type="Gene3D" id="2.70.98.10">
    <property type="match status" value="1"/>
</dbReference>
<dbReference type="Pfam" id="PF09985">
    <property type="entry name" value="Glucodextran_C"/>
    <property type="match status" value="1"/>
</dbReference>
<keyword evidence="4" id="KW-0326">Glycosidase</keyword>
<dbReference type="EC" id="3.2.1.3" evidence="4"/>
<dbReference type="AlphaFoldDB" id="A0A1J5RBR2"/>
<evidence type="ECO:0000313" key="4">
    <source>
        <dbReference type="EMBL" id="OIQ89463.1"/>
    </source>
</evidence>
<dbReference type="PANTHER" id="PTHR31616:SF0">
    <property type="entry name" value="GLUCAN 1,4-ALPHA-GLUCOSIDASE"/>
    <property type="match status" value="1"/>
</dbReference>
<dbReference type="InterPro" id="IPR011013">
    <property type="entry name" value="Gal_mutarotase_sf_dom"/>
</dbReference>
<gene>
    <name evidence="4" type="primary">cga_2</name>
    <name evidence="4" type="ORF">GALL_286430</name>
</gene>
<dbReference type="SUPFAM" id="SSF74650">
    <property type="entry name" value="Galactose mutarotase-like"/>
    <property type="match status" value="1"/>
</dbReference>
<accession>A0A1J5RBR2</accession>
<dbReference type="GO" id="GO:0005975">
    <property type="term" value="P:carbohydrate metabolic process"/>
    <property type="evidence" value="ECO:0007669"/>
    <property type="project" value="InterPro"/>
</dbReference>
<name>A0A1J5RBR2_9ZZZZ</name>
<keyword evidence="4" id="KW-0378">Hydrolase</keyword>
<protein>
    <submittedName>
        <fullName evidence="4">Glucoamylase</fullName>
        <ecNumber evidence="4">3.2.1.3</ecNumber>
    </submittedName>
</protein>
<evidence type="ECO:0000259" key="1">
    <source>
        <dbReference type="Pfam" id="PF00723"/>
    </source>
</evidence>
<dbReference type="PANTHER" id="PTHR31616">
    <property type="entry name" value="TREHALASE"/>
    <property type="match status" value="1"/>
</dbReference>
<dbReference type="InterPro" id="IPR012341">
    <property type="entry name" value="6hp_glycosidase-like_sf"/>
</dbReference>
<dbReference type="InterPro" id="IPR015220">
    <property type="entry name" value="Glucodextranase_N"/>
</dbReference>
<comment type="caution">
    <text evidence="4">The sequence shown here is derived from an EMBL/GenBank/DDBJ whole genome shotgun (WGS) entry which is preliminary data.</text>
</comment>
<proteinExistence type="predicted"/>
<dbReference type="Gene3D" id="2.60.40.1190">
    <property type="match status" value="1"/>
</dbReference>
<dbReference type="InterPro" id="IPR008928">
    <property type="entry name" value="6-hairpin_glycosidase_sf"/>
</dbReference>
<dbReference type="EMBL" id="MLJW01000329">
    <property type="protein sequence ID" value="OIQ89463.1"/>
    <property type="molecule type" value="Genomic_DNA"/>
</dbReference>
<dbReference type="Pfam" id="PF00723">
    <property type="entry name" value="Glyco_hydro_15"/>
    <property type="match status" value="1"/>
</dbReference>
<feature type="domain" description="GH15-like" evidence="1">
    <location>
        <begin position="444"/>
        <end position="674"/>
    </location>
</feature>
<dbReference type="Pfam" id="PF09137">
    <property type="entry name" value="Glucodextran_N"/>
    <property type="match status" value="1"/>
</dbReference>
<dbReference type="Pfam" id="PF09136">
    <property type="entry name" value="Glucodextran_B"/>
    <property type="match status" value="1"/>
</dbReference>
<dbReference type="GO" id="GO:0004339">
    <property type="term" value="F:glucan 1,4-alpha-glucosidase activity"/>
    <property type="evidence" value="ECO:0007669"/>
    <property type="project" value="UniProtKB-EC"/>
</dbReference>
<feature type="domain" description="Glucodextranase N-terminal" evidence="2">
    <location>
        <begin position="33"/>
        <end position="315"/>
    </location>
</feature>
<dbReference type="Gene3D" id="2.60.40.10">
    <property type="entry name" value="Immunoglobulins"/>
    <property type="match status" value="1"/>
</dbReference>
<dbReference type="SUPFAM" id="SSF49344">
    <property type="entry name" value="CBD9-like"/>
    <property type="match status" value="1"/>
</dbReference>
<dbReference type="SUPFAM" id="SSF48208">
    <property type="entry name" value="Six-hairpin glycosidases"/>
    <property type="match status" value="1"/>
</dbReference>
<dbReference type="InterPro" id="IPR019248">
    <property type="entry name" value="Glucodextran_C"/>
</dbReference>
<reference evidence="4" key="1">
    <citation type="submission" date="2016-10" db="EMBL/GenBank/DDBJ databases">
        <title>Sequence of Gallionella enrichment culture.</title>
        <authorList>
            <person name="Poehlein A."/>
            <person name="Muehling M."/>
            <person name="Daniel R."/>
        </authorList>
    </citation>
    <scope>NUCLEOTIDE SEQUENCE</scope>
</reference>
<evidence type="ECO:0000259" key="3">
    <source>
        <dbReference type="Pfam" id="PF09985"/>
    </source>
</evidence>
<dbReference type="InterPro" id="IPR014718">
    <property type="entry name" value="GH-type_carb-bd"/>
</dbReference>
<dbReference type="GO" id="GO:0030246">
    <property type="term" value="F:carbohydrate binding"/>
    <property type="evidence" value="ECO:0007669"/>
    <property type="project" value="InterPro"/>
</dbReference>
<dbReference type="InterPro" id="IPR011613">
    <property type="entry name" value="GH15-like"/>
</dbReference>
<dbReference type="InterPro" id="IPR013783">
    <property type="entry name" value="Ig-like_fold"/>
</dbReference>
<feature type="domain" description="Glucodextranase-like C-terminal" evidence="3">
    <location>
        <begin position="871"/>
        <end position="1086"/>
    </location>
</feature>
<sequence>MHKRTTTVLIAVAAIVAATMFVPIAPASASTAATDGPGTSSHFDLARKDCLGTARSTTSKIWYTVADGVLSDVYAPTIDTTNVETMQYLVTDGKTFTDLQTRDTTYTVASDETGMVCTITATAKSKAYRLVTTYRTDPNRSAVVLHTNYQPLTPAAQGYQLYVRLDATVGGNGGGGTGNGGADTAVIDRSTGTAVPVSYDTVTATNAANRDYAVPSYLALQADRPFAAVSSGFVGAPSDGLTQLDANHTLSPTDTAVGGNVEQTAQIDRGKHDDFSLALGFGTTQAGAVATAQNSVQANPRALTEAYQHGWQAYDRALKSPARSFAGLTPSQSSAAVKQYYLSANVVKASEDKTFPGAIVASLASPWGQAVSAGDPANTYFGSYREVFSRDLYEAFTGLLTDGDTATAQAATRFLFLKQQQPDGSMPRNSLINGKLAPDSFNTQLDEVAYPILMAQQSGLAADNTLWPHIQAAAAYLISHGPSYGPERWEEQSGYSPSTIAAEIAGLVAGAAIAQTHGDAADARVWLATADAYQRNIKAWAVTTTGPLSTSPYFIRLSKTGDPNAATSYNVGNGGPTLDQRSVIDAGFLELVRLGELPAGDATVANSLKVVDATIGKSSSSGPGWLRYNGDGYGDCVVASGNCPTQGAPWAPSNKGTGHIWPVLTEERAQQDLSTGQTPAAGTLLKAIMAGSSGVGLVPEQDWDAANVAPSSYGTDPTLASIGFVNGQPAGSVAPLTWGAGSFVRLVADLSAHRSVETPSQTLARYVTRQQQGTTLTVTSPADQSAATGTVTVTGTAAPGATIDIVDVATDHGSATTHTQATAATDGSFSQAVTLATGTNTFVITSTTAGGATAQTTRTVVEDIVAGTLLFNVQDPTGDDNGPGNYVYPTASDFHPGAYDMTDFQVYDTGSTVTFRVQTRDLTPTFGSPLGAQLINVYVHQPAASPTSTAASFPGRNYTIAPAGAWSRMLEVQGFGQRFIDATGATPGAITISANQISRYITFSVTKAALGGTPTTGWGFTVTLAGQDGFSSDNARAFTATPGAYNFGVCATASTDPHCTVDPSTVPKVMDTLTPPGTTQSNELDYTLHNPVVLQPVLMP</sequence>
<dbReference type="Gene3D" id="1.50.10.10">
    <property type="match status" value="1"/>
</dbReference>
<dbReference type="CDD" id="cd09626">
    <property type="entry name" value="DOMON_glucodextranase_like"/>
    <property type="match status" value="1"/>
</dbReference>